<feature type="transmembrane region" description="Helical" evidence="1">
    <location>
        <begin position="286"/>
        <end position="307"/>
    </location>
</feature>
<evidence type="ECO:0008006" key="4">
    <source>
        <dbReference type="Google" id="ProtNLM"/>
    </source>
</evidence>
<accession>A0ABT9XED7</accession>
<comment type="caution">
    <text evidence="2">The sequence shown here is derived from an EMBL/GenBank/DDBJ whole genome shotgun (WGS) entry which is preliminary data.</text>
</comment>
<gene>
    <name evidence="2" type="ORF">J2S03_000473</name>
</gene>
<sequence length="346" mass="38139">MTAFFSPDAVRLETWFPKALLYREWRLNRGKYALAAALWMAEFIGQWWFAARLPLPAQQYERTVLRGYALSNLSNAAIAMEVLIAVSLGVLVMRQDAASGNLAYTLAGPVKRRDVLRVKAGFALTALVLAQGVNWLVLSSAYTGLTGQDEFGRIGVAVLAHTVVLAALVLTALAAACTTSNVIFAAAGALLAAAVPMFVRNLIRFVHGTLFTGVAAGTPDPHWLQLTMVLVGQLSPLAGYHFTTAWFAGLYFLWFVAWAAAFWVTAQRVFEAAPAERFSNVFYFPWLWYVVLGGVSFIIATIFAHVLTDLRNGYMFLLWFVLFFGASWWTIKTVMQRTEGTKTNGA</sequence>
<keyword evidence="1" id="KW-1133">Transmembrane helix</keyword>
<feature type="transmembrane region" description="Helical" evidence="1">
    <location>
        <begin position="247"/>
        <end position="266"/>
    </location>
</feature>
<evidence type="ECO:0000313" key="3">
    <source>
        <dbReference type="Proteomes" id="UP001232973"/>
    </source>
</evidence>
<feature type="transmembrane region" description="Helical" evidence="1">
    <location>
        <begin position="121"/>
        <end position="142"/>
    </location>
</feature>
<dbReference type="Proteomes" id="UP001232973">
    <property type="component" value="Unassembled WGS sequence"/>
</dbReference>
<dbReference type="EMBL" id="JAUSTP010000002">
    <property type="protein sequence ID" value="MDQ0188661.1"/>
    <property type="molecule type" value="Genomic_DNA"/>
</dbReference>
<keyword evidence="3" id="KW-1185">Reference proteome</keyword>
<keyword evidence="1" id="KW-0472">Membrane</keyword>
<dbReference type="RefSeq" id="WP_274455351.1">
    <property type="nucleotide sequence ID" value="NZ_CP067097.1"/>
</dbReference>
<keyword evidence="1" id="KW-0812">Transmembrane</keyword>
<evidence type="ECO:0000313" key="2">
    <source>
        <dbReference type="EMBL" id="MDQ0188661.1"/>
    </source>
</evidence>
<feature type="transmembrane region" description="Helical" evidence="1">
    <location>
        <begin position="182"/>
        <end position="203"/>
    </location>
</feature>
<feature type="transmembrane region" description="Helical" evidence="1">
    <location>
        <begin position="69"/>
        <end position="92"/>
    </location>
</feature>
<feature type="transmembrane region" description="Helical" evidence="1">
    <location>
        <begin position="154"/>
        <end position="175"/>
    </location>
</feature>
<reference evidence="2 3" key="1">
    <citation type="submission" date="2023-07" db="EMBL/GenBank/DDBJ databases">
        <title>Genomic Encyclopedia of Type Strains, Phase IV (KMG-IV): sequencing the most valuable type-strain genomes for metagenomic binning, comparative biology and taxonomic classification.</title>
        <authorList>
            <person name="Goeker M."/>
        </authorList>
    </citation>
    <scope>NUCLEOTIDE SEQUENCE [LARGE SCALE GENOMIC DNA]</scope>
    <source>
        <strain evidence="2 3">DSM 4006</strain>
    </source>
</reference>
<organism evidence="2 3">
    <name type="scientific">Alicyclobacillus cycloheptanicus</name>
    <dbReference type="NCBI Taxonomy" id="1457"/>
    <lineage>
        <taxon>Bacteria</taxon>
        <taxon>Bacillati</taxon>
        <taxon>Bacillota</taxon>
        <taxon>Bacilli</taxon>
        <taxon>Bacillales</taxon>
        <taxon>Alicyclobacillaceae</taxon>
        <taxon>Alicyclobacillus</taxon>
    </lineage>
</organism>
<name>A0ABT9XED7_9BACL</name>
<evidence type="ECO:0000256" key="1">
    <source>
        <dbReference type="SAM" id="Phobius"/>
    </source>
</evidence>
<protein>
    <recommendedName>
        <fullName evidence="4">ABC-2 type transport system permease protein</fullName>
    </recommendedName>
</protein>
<proteinExistence type="predicted"/>
<feature type="transmembrane region" description="Helical" evidence="1">
    <location>
        <begin position="314"/>
        <end position="331"/>
    </location>
</feature>
<feature type="transmembrane region" description="Helical" evidence="1">
    <location>
        <begin position="32"/>
        <end position="49"/>
    </location>
</feature>